<keyword evidence="4" id="KW-1185">Reference proteome</keyword>
<dbReference type="Pfam" id="PF20167">
    <property type="entry name" value="Transposase_32"/>
    <property type="match status" value="1"/>
</dbReference>
<evidence type="ECO:0000256" key="1">
    <source>
        <dbReference type="SAM" id="MobiDB-lite"/>
    </source>
</evidence>
<name>A0AAF1BGV2_DAUCS</name>
<evidence type="ECO:0000313" key="4">
    <source>
        <dbReference type="Proteomes" id="UP000077755"/>
    </source>
</evidence>
<feature type="region of interest" description="Disordered" evidence="1">
    <location>
        <begin position="1"/>
        <end position="31"/>
    </location>
</feature>
<reference evidence="3" key="1">
    <citation type="journal article" date="2016" name="Nat. Genet.">
        <title>A high-quality carrot genome assembly provides new insights into carotenoid accumulation and asterid genome evolution.</title>
        <authorList>
            <person name="Iorizzo M."/>
            <person name="Ellison S."/>
            <person name="Senalik D."/>
            <person name="Zeng P."/>
            <person name="Satapoomin P."/>
            <person name="Huang J."/>
            <person name="Bowman M."/>
            <person name="Iovene M."/>
            <person name="Sanseverino W."/>
            <person name="Cavagnaro P."/>
            <person name="Yildiz M."/>
            <person name="Macko-Podgorni A."/>
            <person name="Moranska E."/>
            <person name="Grzebelus E."/>
            <person name="Grzebelus D."/>
            <person name="Ashrafi H."/>
            <person name="Zheng Z."/>
            <person name="Cheng S."/>
            <person name="Spooner D."/>
            <person name="Van Deynze A."/>
            <person name="Simon P."/>
        </authorList>
    </citation>
    <scope>NUCLEOTIDE SEQUENCE</scope>
    <source>
        <tissue evidence="3">Leaf</tissue>
    </source>
</reference>
<dbReference type="AlphaFoldDB" id="A0AAF1BGV2"/>
<dbReference type="Proteomes" id="UP000077755">
    <property type="component" value="Chromosome 9"/>
</dbReference>
<proteinExistence type="predicted"/>
<feature type="domain" description="Putative plant transposon protein" evidence="2">
    <location>
        <begin position="67"/>
        <end position="257"/>
    </location>
</feature>
<organism evidence="3 4">
    <name type="scientific">Daucus carota subsp. sativus</name>
    <name type="common">Carrot</name>
    <dbReference type="NCBI Taxonomy" id="79200"/>
    <lineage>
        <taxon>Eukaryota</taxon>
        <taxon>Viridiplantae</taxon>
        <taxon>Streptophyta</taxon>
        <taxon>Embryophyta</taxon>
        <taxon>Tracheophyta</taxon>
        <taxon>Spermatophyta</taxon>
        <taxon>Magnoliopsida</taxon>
        <taxon>eudicotyledons</taxon>
        <taxon>Gunneridae</taxon>
        <taxon>Pentapetalae</taxon>
        <taxon>asterids</taxon>
        <taxon>campanulids</taxon>
        <taxon>Apiales</taxon>
        <taxon>Apiaceae</taxon>
        <taxon>Apioideae</taxon>
        <taxon>Scandiceae</taxon>
        <taxon>Daucinae</taxon>
        <taxon>Daucus</taxon>
        <taxon>Daucus sect. Daucus</taxon>
    </lineage>
</organism>
<dbReference type="InterPro" id="IPR046796">
    <property type="entry name" value="Transposase_32_dom"/>
</dbReference>
<reference evidence="3" key="2">
    <citation type="submission" date="2022-03" db="EMBL/GenBank/DDBJ databases">
        <title>Draft title - Genomic analysis of global carrot germplasm unveils the trajectory of domestication and the origin of high carotenoid orange carrot.</title>
        <authorList>
            <person name="Iorizzo M."/>
            <person name="Ellison S."/>
            <person name="Senalik D."/>
            <person name="Macko-Podgorni A."/>
            <person name="Grzebelus D."/>
            <person name="Bostan H."/>
            <person name="Rolling W."/>
            <person name="Curaba J."/>
            <person name="Simon P."/>
        </authorList>
    </citation>
    <scope>NUCLEOTIDE SEQUENCE</scope>
    <source>
        <tissue evidence="3">Leaf</tissue>
    </source>
</reference>
<protein>
    <recommendedName>
        <fullName evidence="2">Putative plant transposon protein domain-containing protein</fullName>
    </recommendedName>
</protein>
<evidence type="ECO:0000313" key="3">
    <source>
        <dbReference type="EMBL" id="WOH14316.1"/>
    </source>
</evidence>
<feature type="compositionally biased region" description="Low complexity" evidence="1">
    <location>
        <begin position="9"/>
        <end position="24"/>
    </location>
</feature>
<accession>A0AAF1BGV2</accession>
<gene>
    <name evidence="3" type="ORF">DCAR_0933835</name>
</gene>
<sequence>MAPKRAGRSQGPSTQTPTSSDSSSMGEVEFTSDGARTEFQQLMNKSIVKERGFLPTAEDGDLLSMIQERGWESFCEAPEAVPLAIIREFYANAKENRDGFTVVRGTRVEYSAEAIRRVIGGRAKRRNEEDWVVERIGRAKRRFDEDPVDLDRLVYDMCVPDTNWKMTAPPLPAHVSFPAAALNRYAKAWNAFICANIMPSSHGHEVTVDRAILLFGIVSDKYIDLGHVIHQGILRFLQGGTTGAIPYGTIIQSYVEQAVFVGQPTSNYSCQQHLLIIRRSAG</sequence>
<dbReference type="EMBL" id="CP093351">
    <property type="protein sequence ID" value="WOH14316.1"/>
    <property type="molecule type" value="Genomic_DNA"/>
</dbReference>
<evidence type="ECO:0000259" key="2">
    <source>
        <dbReference type="Pfam" id="PF20167"/>
    </source>
</evidence>